<evidence type="ECO:0000256" key="2">
    <source>
        <dbReference type="RuleBase" id="RU000461"/>
    </source>
</evidence>
<name>A0A5J6H9I2_STRAD</name>
<keyword evidence="4" id="KW-1185">Reference proteome</keyword>
<keyword evidence="2" id="KW-0560">Oxidoreductase</keyword>
<dbReference type="Pfam" id="PF00067">
    <property type="entry name" value="p450"/>
    <property type="match status" value="1"/>
</dbReference>
<evidence type="ECO:0000313" key="3">
    <source>
        <dbReference type="EMBL" id="QEV16709.1"/>
    </source>
</evidence>
<keyword evidence="2" id="KW-0349">Heme</keyword>
<reference evidence="3 4" key="1">
    <citation type="submission" date="2017-09" db="EMBL/GenBank/DDBJ databases">
        <authorList>
            <person name="Lee N."/>
            <person name="Cho B.-K."/>
        </authorList>
    </citation>
    <scope>NUCLEOTIDE SEQUENCE [LARGE SCALE GENOMIC DNA]</scope>
    <source>
        <strain evidence="3 4">ATCC 12461</strain>
    </source>
</reference>
<keyword evidence="2" id="KW-0503">Monooxygenase</keyword>
<dbReference type="GO" id="GO:0004497">
    <property type="term" value="F:monooxygenase activity"/>
    <property type="evidence" value="ECO:0007669"/>
    <property type="project" value="UniProtKB-KW"/>
</dbReference>
<evidence type="ECO:0000256" key="1">
    <source>
        <dbReference type="ARBA" id="ARBA00010617"/>
    </source>
</evidence>
<dbReference type="InterPro" id="IPR036396">
    <property type="entry name" value="Cyt_P450_sf"/>
</dbReference>
<dbReference type="PROSITE" id="PS00086">
    <property type="entry name" value="CYTOCHROME_P450"/>
    <property type="match status" value="1"/>
</dbReference>
<dbReference type="AlphaFoldDB" id="A0A5J6H9I2"/>
<dbReference type="GO" id="GO:0005506">
    <property type="term" value="F:iron ion binding"/>
    <property type="evidence" value="ECO:0007669"/>
    <property type="project" value="InterPro"/>
</dbReference>
<dbReference type="KEGG" id="salw:CP975_03620"/>
<dbReference type="PRINTS" id="PR00359">
    <property type="entry name" value="BP450"/>
</dbReference>
<protein>
    <submittedName>
        <fullName evidence="3">Cytochrome P450</fullName>
    </submittedName>
</protein>
<dbReference type="Gene3D" id="1.10.630.10">
    <property type="entry name" value="Cytochrome P450"/>
    <property type="match status" value="1"/>
</dbReference>
<organism evidence="3 4">
    <name type="scientific">Streptomyces alboniger</name>
    <dbReference type="NCBI Taxonomy" id="132473"/>
    <lineage>
        <taxon>Bacteria</taxon>
        <taxon>Bacillati</taxon>
        <taxon>Actinomycetota</taxon>
        <taxon>Actinomycetes</taxon>
        <taxon>Kitasatosporales</taxon>
        <taxon>Streptomycetaceae</taxon>
        <taxon>Streptomyces</taxon>
        <taxon>Streptomyces aurantiacus group</taxon>
    </lineage>
</organism>
<proteinExistence type="inferred from homology"/>
<keyword evidence="2" id="KW-0408">Iron</keyword>
<dbReference type="GO" id="GO:0020037">
    <property type="term" value="F:heme binding"/>
    <property type="evidence" value="ECO:0007669"/>
    <property type="project" value="InterPro"/>
</dbReference>
<dbReference type="EMBL" id="CP023695">
    <property type="protein sequence ID" value="QEV16709.1"/>
    <property type="molecule type" value="Genomic_DNA"/>
</dbReference>
<keyword evidence="2" id="KW-0479">Metal-binding</keyword>
<dbReference type="SUPFAM" id="SSF48264">
    <property type="entry name" value="Cytochrome P450"/>
    <property type="match status" value="1"/>
</dbReference>
<dbReference type="Proteomes" id="UP000326553">
    <property type="component" value="Chromosome"/>
</dbReference>
<dbReference type="PANTHER" id="PTHR46696">
    <property type="entry name" value="P450, PUTATIVE (EUROFUNG)-RELATED"/>
    <property type="match status" value="1"/>
</dbReference>
<dbReference type="GO" id="GO:0016705">
    <property type="term" value="F:oxidoreductase activity, acting on paired donors, with incorporation or reduction of molecular oxygen"/>
    <property type="evidence" value="ECO:0007669"/>
    <property type="project" value="InterPro"/>
</dbReference>
<comment type="similarity">
    <text evidence="1 2">Belongs to the cytochrome P450 family.</text>
</comment>
<dbReference type="InterPro" id="IPR017972">
    <property type="entry name" value="Cyt_P450_CS"/>
</dbReference>
<sequence>MNTRSPQVNLADPDLYAVGDPHAVWRTLRERDPVHWQPVGDSLGFWSVTRYPDVERVLEDHASFTSERGTLLSLLGRHDPAGGRQMAVTDPPRHGRMRAPLHRALRLRSAEAHADEIRAGIRALLPEAPPGTGCSFDFAEACAQLPLVVLGPLLGLPARDRPRLVRLAMMCAAEDDPGHQLPGGPEATLRQAHRELFAYFSDLVRDRRRRLAERPGKSAEDLVDVLLTMEVDGERLTPGEVLSNCYSLLLGAGVTLAHVPPAAVLELARTGGYAHWAARPELLGSGVEEALRWASPAGHFMRHARRPLDLAGVRVARGDAVVAWLGSANRDAAAFGRPEVFDPARRPNRHLAFGAGPHYCAGASVARVTLRLFFAELFDRYARIEVTGAPLRARSTFLAGITHLPVHVQPRHKEVAR</sequence>
<gene>
    <name evidence="3" type="ORF">CP975_03620</name>
</gene>
<evidence type="ECO:0000313" key="4">
    <source>
        <dbReference type="Proteomes" id="UP000326553"/>
    </source>
</evidence>
<dbReference type="InterPro" id="IPR002397">
    <property type="entry name" value="Cyt_P450_B"/>
</dbReference>
<dbReference type="InterPro" id="IPR001128">
    <property type="entry name" value="Cyt_P450"/>
</dbReference>
<dbReference type="RefSeq" id="WP_055526813.1">
    <property type="nucleotide sequence ID" value="NZ_CP023695.1"/>
</dbReference>
<dbReference type="OrthoDB" id="5241086at2"/>
<dbReference type="PANTHER" id="PTHR46696:SF1">
    <property type="entry name" value="CYTOCHROME P450 YJIB-RELATED"/>
    <property type="match status" value="1"/>
</dbReference>
<accession>A0A5J6H9I2</accession>